<evidence type="ECO:0000256" key="9">
    <source>
        <dbReference type="ARBA" id="ARBA00023136"/>
    </source>
</evidence>
<evidence type="ECO:0000256" key="10">
    <source>
        <dbReference type="ARBA" id="ARBA00023201"/>
    </source>
</evidence>
<proteinExistence type="inferred from homology"/>
<keyword evidence="11 12" id="KW-0407">Ion channel</keyword>
<comment type="caution">
    <text evidence="14">The sequence shown here is derived from an EMBL/GenBank/DDBJ whole genome shotgun (WGS) entry which is preliminary data.</text>
</comment>
<evidence type="ECO:0000256" key="3">
    <source>
        <dbReference type="ARBA" id="ARBA00022448"/>
    </source>
</evidence>
<sequence length="123" mass="14269">MGVVLLRVRGLSSSYTPLLGRAKEIIYEILKEEVARVEPKKGQRPAKETGLTYVAVYFQKMEETLYTYKPKYEVVETFSYIGGYVGIWLGVSLLALFDFLETTMILLKYPFRKKKRFSQPKRA</sequence>
<evidence type="ECO:0000256" key="4">
    <source>
        <dbReference type="ARBA" id="ARBA00022461"/>
    </source>
</evidence>
<dbReference type="Gene3D" id="1.10.287.770">
    <property type="entry name" value="YojJ-like"/>
    <property type="match status" value="1"/>
</dbReference>
<keyword evidence="4 12" id="KW-0894">Sodium channel</keyword>
<keyword evidence="7" id="KW-0915">Sodium</keyword>
<evidence type="ECO:0000256" key="12">
    <source>
        <dbReference type="RuleBase" id="RU000679"/>
    </source>
</evidence>
<keyword evidence="6 13" id="KW-1133">Transmembrane helix</keyword>
<dbReference type="EMBL" id="BPLQ01008179">
    <property type="protein sequence ID" value="GIY35550.1"/>
    <property type="molecule type" value="Genomic_DNA"/>
</dbReference>
<dbReference type="InterPro" id="IPR001873">
    <property type="entry name" value="ENaC"/>
</dbReference>
<comment type="similarity">
    <text evidence="2 12">Belongs to the amiloride-sensitive sodium channel (TC 1.A.6) family.</text>
</comment>
<evidence type="ECO:0000313" key="14">
    <source>
        <dbReference type="EMBL" id="GIY35550.1"/>
    </source>
</evidence>
<evidence type="ECO:0000256" key="11">
    <source>
        <dbReference type="ARBA" id="ARBA00023303"/>
    </source>
</evidence>
<evidence type="ECO:0000256" key="6">
    <source>
        <dbReference type="ARBA" id="ARBA00022989"/>
    </source>
</evidence>
<keyword evidence="3 12" id="KW-0813">Transport</keyword>
<evidence type="ECO:0000313" key="15">
    <source>
        <dbReference type="Proteomes" id="UP001054837"/>
    </source>
</evidence>
<keyword evidence="15" id="KW-1185">Reference proteome</keyword>
<evidence type="ECO:0000256" key="8">
    <source>
        <dbReference type="ARBA" id="ARBA00023065"/>
    </source>
</evidence>
<gene>
    <name evidence="14" type="ORF">CDAR_109661</name>
</gene>
<protein>
    <submittedName>
        <fullName evidence="14">Uncharacterized protein</fullName>
    </submittedName>
</protein>
<reference evidence="14 15" key="1">
    <citation type="submission" date="2021-06" db="EMBL/GenBank/DDBJ databases">
        <title>Caerostris darwini draft genome.</title>
        <authorList>
            <person name="Kono N."/>
            <person name="Arakawa K."/>
        </authorList>
    </citation>
    <scope>NUCLEOTIDE SEQUENCE [LARGE SCALE GENOMIC DNA]</scope>
</reference>
<evidence type="ECO:0000256" key="2">
    <source>
        <dbReference type="ARBA" id="ARBA00007193"/>
    </source>
</evidence>
<comment type="subcellular location">
    <subcellularLocation>
        <location evidence="1">Membrane</location>
        <topology evidence="1">Multi-pass membrane protein</topology>
    </subcellularLocation>
</comment>
<evidence type="ECO:0000256" key="13">
    <source>
        <dbReference type="SAM" id="Phobius"/>
    </source>
</evidence>
<keyword evidence="5 12" id="KW-0812">Transmembrane</keyword>
<dbReference type="Proteomes" id="UP001054837">
    <property type="component" value="Unassembled WGS sequence"/>
</dbReference>
<keyword evidence="10 12" id="KW-0739">Sodium transport</keyword>
<keyword evidence="8 12" id="KW-0406">Ion transport</keyword>
<dbReference type="Pfam" id="PF00858">
    <property type="entry name" value="ASC"/>
    <property type="match status" value="1"/>
</dbReference>
<feature type="transmembrane region" description="Helical" evidence="13">
    <location>
        <begin position="81"/>
        <end position="107"/>
    </location>
</feature>
<name>A0AAV4SN80_9ARAC</name>
<accession>A0AAV4SN80</accession>
<evidence type="ECO:0000256" key="7">
    <source>
        <dbReference type="ARBA" id="ARBA00023053"/>
    </source>
</evidence>
<organism evidence="14 15">
    <name type="scientific">Caerostris darwini</name>
    <dbReference type="NCBI Taxonomy" id="1538125"/>
    <lineage>
        <taxon>Eukaryota</taxon>
        <taxon>Metazoa</taxon>
        <taxon>Ecdysozoa</taxon>
        <taxon>Arthropoda</taxon>
        <taxon>Chelicerata</taxon>
        <taxon>Arachnida</taxon>
        <taxon>Araneae</taxon>
        <taxon>Araneomorphae</taxon>
        <taxon>Entelegynae</taxon>
        <taxon>Araneoidea</taxon>
        <taxon>Araneidae</taxon>
        <taxon>Caerostris</taxon>
    </lineage>
</organism>
<dbReference type="GO" id="GO:0005272">
    <property type="term" value="F:sodium channel activity"/>
    <property type="evidence" value="ECO:0007669"/>
    <property type="project" value="UniProtKB-KW"/>
</dbReference>
<evidence type="ECO:0000256" key="1">
    <source>
        <dbReference type="ARBA" id="ARBA00004141"/>
    </source>
</evidence>
<dbReference type="AlphaFoldDB" id="A0AAV4SN80"/>
<evidence type="ECO:0000256" key="5">
    <source>
        <dbReference type="ARBA" id="ARBA00022692"/>
    </source>
</evidence>
<dbReference type="GO" id="GO:0016020">
    <property type="term" value="C:membrane"/>
    <property type="evidence" value="ECO:0007669"/>
    <property type="project" value="UniProtKB-SubCell"/>
</dbReference>
<keyword evidence="9 13" id="KW-0472">Membrane</keyword>